<protein>
    <submittedName>
        <fullName evidence="3">DUF5666 domain-containing protein</fullName>
    </submittedName>
</protein>
<dbReference type="RefSeq" id="WP_240591067.1">
    <property type="nucleotide sequence ID" value="NZ_JAKUDL010000003.1"/>
</dbReference>
<feature type="domain" description="DUF5666" evidence="2">
    <location>
        <begin position="100"/>
        <end position="156"/>
    </location>
</feature>
<evidence type="ECO:0000259" key="2">
    <source>
        <dbReference type="Pfam" id="PF18914"/>
    </source>
</evidence>
<dbReference type="Pfam" id="PF18914">
    <property type="entry name" value="DUF5666"/>
    <property type="match status" value="3"/>
</dbReference>
<dbReference type="PROSITE" id="PS51257">
    <property type="entry name" value="PROKAR_LIPOPROTEIN"/>
    <property type="match status" value="1"/>
</dbReference>
<feature type="domain" description="DUF5666" evidence="2">
    <location>
        <begin position="233"/>
        <end position="295"/>
    </location>
</feature>
<comment type="caution">
    <text evidence="3">The sequence shown here is derived from an EMBL/GenBank/DDBJ whole genome shotgun (WGS) entry which is preliminary data.</text>
</comment>
<feature type="chain" id="PRO_5042566521" evidence="1">
    <location>
        <begin position="21"/>
        <end position="436"/>
    </location>
</feature>
<dbReference type="Proteomes" id="UP001297581">
    <property type="component" value="Unassembled WGS sequence"/>
</dbReference>
<proteinExistence type="predicted"/>
<feature type="domain" description="DUF5666" evidence="2">
    <location>
        <begin position="166"/>
        <end position="218"/>
    </location>
</feature>
<name>A0AAJ1BHE2_9GAMM</name>
<feature type="signal peptide" evidence="1">
    <location>
        <begin position="1"/>
        <end position="20"/>
    </location>
</feature>
<sequence length="436" mass="45979">MKKLASLTLIPLVASLTACGGSDNNDSGQPVIPAAAASISGELEAVSGSILNINGRSLDAAGARFEGTSLSELKPGMVLDIKTEKGVATDVILNSELQAPVSNIDGDVLTMAGIRVLTKEARFDDGLSLSAIKVGDMLEVSGFYLDGDQLKASFIEQSDDSHSELEGVVTALSTAAKQFKLGKVTVDYSASSISLNNGDLVEVEGLLDGLNLKASSIEKQNREHNQGDEIEAEGLISWMSQDGSHLLLNQQTSVAITDQTRFEDGSAAELKVGNQIEVEGSWDLGAMNLVAKEIEFEHKGDSGLELDEREFEAPGFAILDANGRISLNGISLNGISLTLSSAAEFDDLLPTDVNGSNWVALSGYEQSGEFIVTEIEAEQLTSRIELEGKVQALDAEAGLFGYQTVDGSLNAFVGKHGEFECTLGANQQISGCVIDN</sequence>
<dbReference type="AlphaFoldDB" id="A0AAJ1BHE2"/>
<organism evidence="3 4">
    <name type="scientific">Shewanella zhuhaiensis</name>
    <dbReference type="NCBI Taxonomy" id="2919576"/>
    <lineage>
        <taxon>Bacteria</taxon>
        <taxon>Pseudomonadati</taxon>
        <taxon>Pseudomonadota</taxon>
        <taxon>Gammaproteobacteria</taxon>
        <taxon>Alteromonadales</taxon>
        <taxon>Shewanellaceae</taxon>
        <taxon>Shewanella</taxon>
    </lineage>
</organism>
<evidence type="ECO:0000313" key="3">
    <source>
        <dbReference type="EMBL" id="MCH4294766.1"/>
    </source>
</evidence>
<reference evidence="3 4" key="1">
    <citation type="submission" date="2022-02" db="EMBL/GenBank/DDBJ databases">
        <title>The genome sequence of Shewanella sp. 3B26.</title>
        <authorList>
            <person name="Du J."/>
        </authorList>
    </citation>
    <scope>NUCLEOTIDE SEQUENCE [LARGE SCALE GENOMIC DNA]</scope>
    <source>
        <strain evidence="3 4">3B26</strain>
    </source>
</reference>
<gene>
    <name evidence="3" type="ORF">MJ923_10680</name>
</gene>
<evidence type="ECO:0000313" key="4">
    <source>
        <dbReference type="Proteomes" id="UP001297581"/>
    </source>
</evidence>
<accession>A0AAJ1BHE2</accession>
<dbReference type="InterPro" id="IPR043724">
    <property type="entry name" value="DUF5666"/>
</dbReference>
<dbReference type="EMBL" id="JAKUDL010000003">
    <property type="protein sequence ID" value="MCH4294766.1"/>
    <property type="molecule type" value="Genomic_DNA"/>
</dbReference>
<keyword evidence="1" id="KW-0732">Signal</keyword>
<evidence type="ECO:0000256" key="1">
    <source>
        <dbReference type="SAM" id="SignalP"/>
    </source>
</evidence>
<keyword evidence="4" id="KW-1185">Reference proteome</keyword>